<protein>
    <submittedName>
        <fullName evidence="2">Uncharacterized protein</fullName>
    </submittedName>
</protein>
<sequence length="70" mass="8090">MEKSHNKKVPKIIIVGLIILSIVNLIRIFYYRDNTGIFGYISYTANVLAIILIVIDWIKIKSNKVNKRSI</sequence>
<gene>
    <name evidence="2" type="ORF">SAMN04515677_11286</name>
</gene>
<keyword evidence="1" id="KW-0472">Membrane</keyword>
<accession>A0A1G9TEU9</accession>
<proteinExistence type="predicted"/>
<keyword evidence="1" id="KW-1133">Transmembrane helix</keyword>
<keyword evidence="3" id="KW-1185">Reference proteome</keyword>
<dbReference type="STRING" id="1121325.SAMN04515677_11286"/>
<evidence type="ECO:0000313" key="3">
    <source>
        <dbReference type="Proteomes" id="UP000199068"/>
    </source>
</evidence>
<dbReference type="AlphaFoldDB" id="A0A1G9TEU9"/>
<feature type="transmembrane region" description="Helical" evidence="1">
    <location>
        <begin position="12"/>
        <end position="31"/>
    </location>
</feature>
<dbReference type="EMBL" id="FNGW01000012">
    <property type="protein sequence ID" value="SDM46246.1"/>
    <property type="molecule type" value="Genomic_DNA"/>
</dbReference>
<dbReference type="RefSeq" id="WP_092727571.1">
    <property type="nucleotide sequence ID" value="NZ_FNGW01000012.1"/>
</dbReference>
<name>A0A1G9TEU9_9FIRM</name>
<organism evidence="2 3">
    <name type="scientific">Romboutsia lituseburensis DSM 797</name>
    <dbReference type="NCBI Taxonomy" id="1121325"/>
    <lineage>
        <taxon>Bacteria</taxon>
        <taxon>Bacillati</taxon>
        <taxon>Bacillota</taxon>
        <taxon>Clostridia</taxon>
        <taxon>Peptostreptococcales</taxon>
        <taxon>Peptostreptococcaceae</taxon>
        <taxon>Romboutsia</taxon>
    </lineage>
</organism>
<feature type="transmembrane region" description="Helical" evidence="1">
    <location>
        <begin position="37"/>
        <end position="58"/>
    </location>
</feature>
<keyword evidence="1" id="KW-0812">Transmembrane</keyword>
<reference evidence="2 3" key="1">
    <citation type="submission" date="2016-10" db="EMBL/GenBank/DDBJ databases">
        <authorList>
            <person name="de Groot N.N."/>
        </authorList>
    </citation>
    <scope>NUCLEOTIDE SEQUENCE [LARGE SCALE GENOMIC DNA]</scope>
    <source>
        <strain evidence="2 3">DSM 797</strain>
    </source>
</reference>
<evidence type="ECO:0000256" key="1">
    <source>
        <dbReference type="SAM" id="Phobius"/>
    </source>
</evidence>
<dbReference type="Proteomes" id="UP000199068">
    <property type="component" value="Unassembled WGS sequence"/>
</dbReference>
<evidence type="ECO:0000313" key="2">
    <source>
        <dbReference type="EMBL" id="SDM46246.1"/>
    </source>
</evidence>